<reference evidence="2" key="1">
    <citation type="submission" date="2023-03" db="EMBL/GenBank/DDBJ databases">
        <title>Massive genome expansion in bonnet fungi (Mycena s.s.) driven by repeated elements and novel gene families across ecological guilds.</title>
        <authorList>
            <consortium name="Lawrence Berkeley National Laboratory"/>
            <person name="Harder C.B."/>
            <person name="Miyauchi S."/>
            <person name="Viragh M."/>
            <person name="Kuo A."/>
            <person name="Thoen E."/>
            <person name="Andreopoulos B."/>
            <person name="Lu D."/>
            <person name="Skrede I."/>
            <person name="Drula E."/>
            <person name="Henrissat B."/>
            <person name="Morin E."/>
            <person name="Kohler A."/>
            <person name="Barry K."/>
            <person name="LaButti K."/>
            <person name="Morin E."/>
            <person name="Salamov A."/>
            <person name="Lipzen A."/>
            <person name="Mereny Z."/>
            <person name="Hegedus B."/>
            <person name="Baldrian P."/>
            <person name="Stursova M."/>
            <person name="Weitz H."/>
            <person name="Taylor A."/>
            <person name="Grigoriev I.V."/>
            <person name="Nagy L.G."/>
            <person name="Martin F."/>
            <person name="Kauserud H."/>
        </authorList>
    </citation>
    <scope>NUCLEOTIDE SEQUENCE</scope>
    <source>
        <strain evidence="2">9144</strain>
    </source>
</reference>
<evidence type="ECO:0000313" key="3">
    <source>
        <dbReference type="Proteomes" id="UP001219525"/>
    </source>
</evidence>
<evidence type="ECO:0000259" key="1">
    <source>
        <dbReference type="Pfam" id="PF01738"/>
    </source>
</evidence>
<organism evidence="2 3">
    <name type="scientific">Mycena pura</name>
    <dbReference type="NCBI Taxonomy" id="153505"/>
    <lineage>
        <taxon>Eukaryota</taxon>
        <taxon>Fungi</taxon>
        <taxon>Dikarya</taxon>
        <taxon>Basidiomycota</taxon>
        <taxon>Agaricomycotina</taxon>
        <taxon>Agaricomycetes</taxon>
        <taxon>Agaricomycetidae</taxon>
        <taxon>Agaricales</taxon>
        <taxon>Marasmiineae</taxon>
        <taxon>Mycenaceae</taxon>
        <taxon>Mycena</taxon>
    </lineage>
</organism>
<dbReference type="InterPro" id="IPR029058">
    <property type="entry name" value="AB_hydrolase_fold"/>
</dbReference>
<accession>A0AAD6YGQ0</accession>
<dbReference type="PANTHER" id="PTHR17630">
    <property type="entry name" value="DIENELACTONE HYDROLASE"/>
    <property type="match status" value="1"/>
</dbReference>
<dbReference type="Gene3D" id="3.40.50.1820">
    <property type="entry name" value="alpha/beta hydrolase"/>
    <property type="match status" value="1"/>
</dbReference>
<gene>
    <name evidence="2" type="ORF">GGX14DRAFT_559396</name>
</gene>
<dbReference type="InterPro" id="IPR002925">
    <property type="entry name" value="Dienelactn_hydro"/>
</dbReference>
<dbReference type="Pfam" id="PF01738">
    <property type="entry name" value="DLH"/>
    <property type="match status" value="1"/>
</dbReference>
<dbReference type="PANTHER" id="PTHR17630:SF44">
    <property type="entry name" value="PROTEIN AIM2"/>
    <property type="match status" value="1"/>
</dbReference>
<sequence>MSASDDCCFNGAAHLGQSTGSIEQIDGVATYVTHKPDNAPSDAAILFLPDVFGITLLNNQLLADELAARCGVQVFIPDYLNGDPRPGSIENPPPASFNVNAWKAAHTDAQTRPPLNAVIRALNARGFSRLAATGYCFGGRYTIDLALENVIEAAAITHPSQLKVPLDFEALLATSTVPLLINSCETDPHFPPEAQAVTDELLGAGKYQPGYKRTFWEGCSHGFATKGDLSDPKVKAGKEGALSATVGWLVEKFL</sequence>
<protein>
    <submittedName>
        <fullName evidence="2">Alpha/beta-hydrolase</fullName>
    </submittedName>
</protein>
<dbReference type="SUPFAM" id="SSF53474">
    <property type="entry name" value="alpha/beta-Hydrolases"/>
    <property type="match status" value="1"/>
</dbReference>
<dbReference type="Proteomes" id="UP001219525">
    <property type="component" value="Unassembled WGS sequence"/>
</dbReference>
<dbReference type="EMBL" id="JARJCW010000009">
    <property type="protein sequence ID" value="KAJ7220604.1"/>
    <property type="molecule type" value="Genomic_DNA"/>
</dbReference>
<proteinExistence type="predicted"/>
<dbReference type="AlphaFoldDB" id="A0AAD6YGQ0"/>
<keyword evidence="3" id="KW-1185">Reference proteome</keyword>
<comment type="caution">
    <text evidence="2">The sequence shown here is derived from an EMBL/GenBank/DDBJ whole genome shotgun (WGS) entry which is preliminary data.</text>
</comment>
<dbReference type="GO" id="GO:0016787">
    <property type="term" value="F:hydrolase activity"/>
    <property type="evidence" value="ECO:0007669"/>
    <property type="project" value="InterPro"/>
</dbReference>
<evidence type="ECO:0000313" key="2">
    <source>
        <dbReference type="EMBL" id="KAJ7220604.1"/>
    </source>
</evidence>
<feature type="domain" description="Dienelactone hydrolase" evidence="1">
    <location>
        <begin position="34"/>
        <end position="250"/>
    </location>
</feature>
<name>A0AAD6YGQ0_9AGAR</name>